<sequence length="95" mass="10765">MKLPDLNLILNCHCKKATELASESLDRQLTASERWALRMHTLVCKSCRRAVRQLQALHRLAGQMPDAVKQAFGHDASELSPERKAEIAEAMRKLK</sequence>
<dbReference type="InterPro" id="IPR041916">
    <property type="entry name" value="Anti_sigma_zinc_sf"/>
</dbReference>
<evidence type="ECO:0000313" key="2">
    <source>
        <dbReference type="EMBL" id="QDU59051.1"/>
    </source>
</evidence>
<dbReference type="InterPro" id="IPR027383">
    <property type="entry name" value="Znf_put"/>
</dbReference>
<protein>
    <recommendedName>
        <fullName evidence="1">Putative zinc-finger domain-containing protein</fullName>
    </recommendedName>
</protein>
<gene>
    <name evidence="2" type="ORF">Pan181_52920</name>
</gene>
<dbReference type="Gene3D" id="1.10.10.1320">
    <property type="entry name" value="Anti-sigma factor, zinc-finger domain"/>
    <property type="match status" value="1"/>
</dbReference>
<evidence type="ECO:0000259" key="1">
    <source>
        <dbReference type="Pfam" id="PF13490"/>
    </source>
</evidence>
<feature type="domain" description="Putative zinc-finger" evidence="1">
    <location>
        <begin position="14"/>
        <end position="48"/>
    </location>
</feature>
<dbReference type="RefSeq" id="WP_145251688.1">
    <property type="nucleotide sequence ID" value="NZ_CP036278.1"/>
</dbReference>
<dbReference type="KEGG" id="amuc:Pan181_52920"/>
<dbReference type="AlphaFoldDB" id="A0A518AWH8"/>
<name>A0A518AWH8_9BACT</name>
<keyword evidence="3" id="KW-1185">Reference proteome</keyword>
<evidence type="ECO:0000313" key="3">
    <source>
        <dbReference type="Proteomes" id="UP000315750"/>
    </source>
</evidence>
<accession>A0A518AWH8</accession>
<dbReference type="EMBL" id="CP036278">
    <property type="protein sequence ID" value="QDU59051.1"/>
    <property type="molecule type" value="Genomic_DNA"/>
</dbReference>
<organism evidence="2 3">
    <name type="scientific">Aeoliella mucimassa</name>
    <dbReference type="NCBI Taxonomy" id="2527972"/>
    <lineage>
        <taxon>Bacteria</taxon>
        <taxon>Pseudomonadati</taxon>
        <taxon>Planctomycetota</taxon>
        <taxon>Planctomycetia</taxon>
        <taxon>Pirellulales</taxon>
        <taxon>Lacipirellulaceae</taxon>
        <taxon>Aeoliella</taxon>
    </lineage>
</organism>
<reference evidence="2 3" key="1">
    <citation type="submission" date="2019-02" db="EMBL/GenBank/DDBJ databases">
        <title>Deep-cultivation of Planctomycetes and their phenomic and genomic characterization uncovers novel biology.</title>
        <authorList>
            <person name="Wiegand S."/>
            <person name="Jogler M."/>
            <person name="Boedeker C."/>
            <person name="Pinto D."/>
            <person name="Vollmers J."/>
            <person name="Rivas-Marin E."/>
            <person name="Kohn T."/>
            <person name="Peeters S.H."/>
            <person name="Heuer A."/>
            <person name="Rast P."/>
            <person name="Oberbeckmann S."/>
            <person name="Bunk B."/>
            <person name="Jeske O."/>
            <person name="Meyerdierks A."/>
            <person name="Storesund J.E."/>
            <person name="Kallscheuer N."/>
            <person name="Luecker S."/>
            <person name="Lage O.M."/>
            <person name="Pohl T."/>
            <person name="Merkel B.J."/>
            <person name="Hornburger P."/>
            <person name="Mueller R.-W."/>
            <person name="Bruemmer F."/>
            <person name="Labrenz M."/>
            <person name="Spormann A.M."/>
            <person name="Op den Camp H."/>
            <person name="Overmann J."/>
            <person name="Amann R."/>
            <person name="Jetten M.S.M."/>
            <person name="Mascher T."/>
            <person name="Medema M.H."/>
            <person name="Devos D.P."/>
            <person name="Kaster A.-K."/>
            <person name="Ovreas L."/>
            <person name="Rohde M."/>
            <person name="Galperin M.Y."/>
            <person name="Jogler C."/>
        </authorList>
    </citation>
    <scope>NUCLEOTIDE SEQUENCE [LARGE SCALE GENOMIC DNA]</scope>
    <source>
        <strain evidence="2 3">Pan181</strain>
    </source>
</reference>
<dbReference type="OrthoDB" id="289861at2"/>
<proteinExistence type="predicted"/>
<dbReference type="Pfam" id="PF13490">
    <property type="entry name" value="zf-HC2"/>
    <property type="match status" value="1"/>
</dbReference>
<dbReference type="Proteomes" id="UP000315750">
    <property type="component" value="Chromosome"/>
</dbReference>